<feature type="region of interest" description="Disordered" evidence="1">
    <location>
        <begin position="1"/>
        <end position="40"/>
    </location>
</feature>
<name>A0A9P0KJI0_ACAOB</name>
<evidence type="ECO:0000313" key="3">
    <source>
        <dbReference type="Proteomes" id="UP001152888"/>
    </source>
</evidence>
<dbReference type="EMBL" id="CAKOFQ010006843">
    <property type="protein sequence ID" value="CAH1976099.1"/>
    <property type="molecule type" value="Genomic_DNA"/>
</dbReference>
<reference evidence="2" key="1">
    <citation type="submission" date="2022-03" db="EMBL/GenBank/DDBJ databases">
        <authorList>
            <person name="Sayadi A."/>
        </authorList>
    </citation>
    <scope>NUCLEOTIDE SEQUENCE</scope>
</reference>
<proteinExistence type="predicted"/>
<organism evidence="2 3">
    <name type="scientific">Acanthoscelides obtectus</name>
    <name type="common">Bean weevil</name>
    <name type="synonym">Bruchus obtectus</name>
    <dbReference type="NCBI Taxonomy" id="200917"/>
    <lineage>
        <taxon>Eukaryota</taxon>
        <taxon>Metazoa</taxon>
        <taxon>Ecdysozoa</taxon>
        <taxon>Arthropoda</taxon>
        <taxon>Hexapoda</taxon>
        <taxon>Insecta</taxon>
        <taxon>Pterygota</taxon>
        <taxon>Neoptera</taxon>
        <taxon>Endopterygota</taxon>
        <taxon>Coleoptera</taxon>
        <taxon>Polyphaga</taxon>
        <taxon>Cucujiformia</taxon>
        <taxon>Chrysomeloidea</taxon>
        <taxon>Chrysomelidae</taxon>
        <taxon>Bruchinae</taxon>
        <taxon>Bruchini</taxon>
        <taxon>Acanthoscelides</taxon>
    </lineage>
</organism>
<accession>A0A9P0KJI0</accession>
<dbReference type="Proteomes" id="UP001152888">
    <property type="component" value="Unassembled WGS sequence"/>
</dbReference>
<feature type="compositionally biased region" description="Basic and acidic residues" evidence="1">
    <location>
        <begin position="15"/>
        <end position="40"/>
    </location>
</feature>
<sequence length="56" mass="6397">MESPRPICTMKNATKRSERERDGASQGKKSADLNELDRKPRILREDLKIIQATGTR</sequence>
<keyword evidence="3" id="KW-1185">Reference proteome</keyword>
<comment type="caution">
    <text evidence="2">The sequence shown here is derived from an EMBL/GenBank/DDBJ whole genome shotgun (WGS) entry which is preliminary data.</text>
</comment>
<gene>
    <name evidence="2" type="ORF">ACAOBT_LOCUS11953</name>
</gene>
<dbReference type="AlphaFoldDB" id="A0A9P0KJI0"/>
<evidence type="ECO:0000256" key="1">
    <source>
        <dbReference type="SAM" id="MobiDB-lite"/>
    </source>
</evidence>
<evidence type="ECO:0000313" key="2">
    <source>
        <dbReference type="EMBL" id="CAH1976099.1"/>
    </source>
</evidence>
<protein>
    <submittedName>
        <fullName evidence="2">Uncharacterized protein</fullName>
    </submittedName>
</protein>